<evidence type="ECO:0000256" key="5">
    <source>
        <dbReference type="ARBA" id="ARBA00023239"/>
    </source>
</evidence>
<dbReference type="InterPro" id="IPR017714">
    <property type="entry name" value="MethylthioRu-1-P_deHdtase_MtnB"/>
</dbReference>
<evidence type="ECO:0000256" key="7">
    <source>
        <dbReference type="SAM" id="MobiDB-lite"/>
    </source>
</evidence>
<dbReference type="PANTHER" id="PTHR10640">
    <property type="entry name" value="METHYLTHIORIBULOSE-1-PHOSPHATE DEHYDRATASE"/>
    <property type="match status" value="1"/>
</dbReference>
<dbReference type="NCBIfam" id="TIGR03328">
    <property type="entry name" value="salvage_mtnB"/>
    <property type="match status" value="1"/>
</dbReference>
<dbReference type="EC" id="4.2.1.109" evidence="6"/>
<proteinExistence type="inferred from homology"/>
<evidence type="ECO:0000256" key="6">
    <source>
        <dbReference type="HAMAP-Rule" id="MF_01677"/>
    </source>
</evidence>
<feature type="binding site" evidence="6">
    <location>
        <position position="109"/>
    </location>
    <ligand>
        <name>Zn(2+)</name>
        <dbReference type="ChEBI" id="CHEBI:29105"/>
    </ligand>
</feature>
<evidence type="ECO:0000256" key="4">
    <source>
        <dbReference type="ARBA" id="ARBA00023167"/>
    </source>
</evidence>
<keyword evidence="10" id="KW-1185">Reference proteome</keyword>
<dbReference type="InterPro" id="IPR001303">
    <property type="entry name" value="Aldolase_II/adducin_N"/>
</dbReference>
<comment type="cofactor">
    <cofactor evidence="6">
        <name>Zn(2+)</name>
        <dbReference type="ChEBI" id="CHEBI:29105"/>
    </cofactor>
    <text evidence="6">Binds 1 zinc ion per subunit.</text>
</comment>
<gene>
    <name evidence="6" type="primary">mtnB</name>
    <name evidence="9" type="ORF">LX15_002801</name>
</gene>
<reference evidence="9 10" key="1">
    <citation type="submission" date="2022-06" db="EMBL/GenBank/DDBJ databases">
        <title>Genomic Encyclopedia of Archaeal and Bacterial Type Strains, Phase II (KMG-II): from individual species to whole genera.</title>
        <authorList>
            <person name="Goeker M."/>
        </authorList>
    </citation>
    <scope>NUCLEOTIDE SEQUENCE [LARGE SCALE GENOMIC DNA]</scope>
    <source>
        <strain evidence="9 10">DSM 40477</strain>
    </source>
</reference>
<keyword evidence="3 6" id="KW-0862">Zinc</keyword>
<keyword evidence="1 6" id="KW-0028">Amino-acid biosynthesis</keyword>
<dbReference type="InterPro" id="IPR036409">
    <property type="entry name" value="Aldolase_II/adducin_N_sf"/>
</dbReference>
<dbReference type="EMBL" id="JAMTCP010000013">
    <property type="protein sequence ID" value="MCP2259100.1"/>
    <property type="molecule type" value="Genomic_DNA"/>
</dbReference>
<keyword evidence="4 6" id="KW-0486">Methionine biosynthesis</keyword>
<evidence type="ECO:0000259" key="8">
    <source>
        <dbReference type="SMART" id="SM01007"/>
    </source>
</evidence>
<evidence type="ECO:0000313" key="9">
    <source>
        <dbReference type="EMBL" id="MCP2259100.1"/>
    </source>
</evidence>
<dbReference type="PANTHER" id="PTHR10640:SF7">
    <property type="entry name" value="METHYLTHIORIBULOSE-1-PHOSPHATE DEHYDRATASE"/>
    <property type="match status" value="1"/>
</dbReference>
<dbReference type="SMART" id="SM01007">
    <property type="entry name" value="Aldolase_II"/>
    <property type="match status" value="1"/>
</dbReference>
<comment type="pathway">
    <text evidence="6">Amino-acid biosynthesis; L-methionine biosynthesis via salvage pathway; L-methionine from S-methyl-5-thio-alpha-D-ribose 1-phosphate: step 2/6.</text>
</comment>
<feature type="domain" description="Class II aldolase/adducin N-terminal" evidence="8">
    <location>
        <begin position="16"/>
        <end position="205"/>
    </location>
</feature>
<dbReference type="Proteomes" id="UP001205311">
    <property type="component" value="Unassembled WGS sequence"/>
</dbReference>
<feature type="binding site" evidence="6">
    <location>
        <position position="107"/>
    </location>
    <ligand>
        <name>Zn(2+)</name>
        <dbReference type="ChEBI" id="CHEBI:29105"/>
    </ligand>
</feature>
<keyword evidence="5 6" id="KW-0456">Lyase</keyword>
<comment type="function">
    <text evidence="6">Catalyzes the dehydration of methylthioribulose-1-phosphate (MTRu-1-P) into 2,3-diketo-5-methylthiopentyl-1-phosphate (DK-MTP-1-P).</text>
</comment>
<evidence type="ECO:0000313" key="10">
    <source>
        <dbReference type="Proteomes" id="UP001205311"/>
    </source>
</evidence>
<name>A0ABT1HUK2_STRSD</name>
<protein>
    <recommendedName>
        <fullName evidence="6">Methylthioribulose-1-phosphate dehydratase</fullName>
        <shortName evidence="6">MTRu-1-P dehydratase</shortName>
        <ecNumber evidence="6">4.2.1.109</ecNumber>
    </recommendedName>
</protein>
<sequence length="236" mass="24889">MSEHPLWPTQLDQAGRALAAESARYAAMGWMRGTSGNLSVVLGRDPLRLAVTASGMDKAELTPRDVVVVDEHGAAVPDQPGPARRPSAEAGLHARIARVSGAGAVVHVHVLAPVVAAERWPHGVALRDLEMLKGLGRGAHDDVVTIPVIPNGQDMRVLGDAFEAGFRADTPALIVARHGLYVWGEDLYQARHRAECLDWLLRFVVETASGPVGPASAPTGNGAAEPTPVLSERGTP</sequence>
<organism evidence="9 10">
    <name type="scientific">Streptoalloteichus tenebrarius (strain ATCC 17920 / DSM 40477 / JCM 4838 / CBS 697.72 / NBRC 16177 / NCIMB 11028 / NRRL B-12390 / A12253. 1 / ISP 5477)</name>
    <name type="common">Streptomyces tenebrarius</name>
    <dbReference type="NCBI Taxonomy" id="1933"/>
    <lineage>
        <taxon>Bacteria</taxon>
        <taxon>Bacillati</taxon>
        <taxon>Actinomycetota</taxon>
        <taxon>Actinomycetes</taxon>
        <taxon>Pseudonocardiales</taxon>
        <taxon>Pseudonocardiaceae</taxon>
        <taxon>Streptoalloteichus</taxon>
    </lineage>
</organism>
<comment type="similarity">
    <text evidence="6">Belongs to the aldolase class II family. MtnB subfamily.</text>
</comment>
<feature type="region of interest" description="Disordered" evidence="7">
    <location>
        <begin position="212"/>
        <end position="236"/>
    </location>
</feature>
<dbReference type="SUPFAM" id="SSF53639">
    <property type="entry name" value="AraD/HMP-PK domain-like"/>
    <property type="match status" value="1"/>
</dbReference>
<dbReference type="Gene3D" id="3.40.225.10">
    <property type="entry name" value="Class II aldolase/adducin N-terminal domain"/>
    <property type="match status" value="1"/>
</dbReference>
<evidence type="ECO:0000256" key="1">
    <source>
        <dbReference type="ARBA" id="ARBA00022605"/>
    </source>
</evidence>
<dbReference type="Pfam" id="PF00596">
    <property type="entry name" value="Aldolase_II"/>
    <property type="match status" value="1"/>
</dbReference>
<dbReference type="HAMAP" id="MF_01677">
    <property type="entry name" value="Salvage_MtnB"/>
    <property type="match status" value="1"/>
</dbReference>
<accession>A0ABT1HUK2</accession>
<evidence type="ECO:0000256" key="3">
    <source>
        <dbReference type="ARBA" id="ARBA00022833"/>
    </source>
</evidence>
<comment type="catalytic activity">
    <reaction evidence="6">
        <text>5-(methylsulfanyl)-D-ribulose 1-phosphate = 5-methylsulfanyl-2,3-dioxopentyl phosphate + H2O</text>
        <dbReference type="Rhea" id="RHEA:15549"/>
        <dbReference type="ChEBI" id="CHEBI:15377"/>
        <dbReference type="ChEBI" id="CHEBI:58548"/>
        <dbReference type="ChEBI" id="CHEBI:58828"/>
        <dbReference type="EC" id="4.2.1.109"/>
    </reaction>
</comment>
<dbReference type="RefSeq" id="WP_253670009.1">
    <property type="nucleotide sequence ID" value="NZ_JAMTCP010000013.1"/>
</dbReference>
<evidence type="ECO:0000256" key="2">
    <source>
        <dbReference type="ARBA" id="ARBA00022723"/>
    </source>
</evidence>
<comment type="caution">
    <text evidence="9">The sequence shown here is derived from an EMBL/GenBank/DDBJ whole genome shotgun (WGS) entry which is preliminary data.</text>
</comment>
<keyword evidence="2 6" id="KW-0479">Metal-binding</keyword>